<dbReference type="InterPro" id="IPR019808">
    <property type="entry name" value="Histidine_triad_CS"/>
</dbReference>
<gene>
    <name evidence="6" type="ORF">SINC0208_LOCUS11018</name>
</gene>
<dbReference type="PROSITE" id="PS00892">
    <property type="entry name" value="HIT_1"/>
    <property type="match status" value="1"/>
</dbReference>
<dbReference type="InterPro" id="IPR001763">
    <property type="entry name" value="Rhodanese-like_dom"/>
</dbReference>
<dbReference type="FunFam" id="3.30.428.10:FF:000005">
    <property type="entry name" value="Histidine triad nucleotide-binding protein 1"/>
    <property type="match status" value="1"/>
</dbReference>
<dbReference type="PROSITE" id="PS51084">
    <property type="entry name" value="HIT_2"/>
    <property type="match status" value="1"/>
</dbReference>
<evidence type="ECO:0000259" key="4">
    <source>
        <dbReference type="PROSITE" id="PS50206"/>
    </source>
</evidence>
<dbReference type="SUPFAM" id="SSF54197">
    <property type="entry name" value="HIT-like"/>
    <property type="match status" value="1"/>
</dbReference>
<evidence type="ECO:0000313" key="6">
    <source>
        <dbReference type="EMBL" id="CAE0330386.1"/>
    </source>
</evidence>
<dbReference type="InterPro" id="IPR036873">
    <property type="entry name" value="Rhodanese-like_dom_sf"/>
</dbReference>
<protein>
    <recommendedName>
        <fullName evidence="7">HIT domain-containing protein</fullName>
    </recommendedName>
</protein>
<accession>A0A7S3N237</accession>
<dbReference type="CDD" id="cd01276">
    <property type="entry name" value="PKCI_related"/>
    <property type="match status" value="1"/>
</dbReference>
<sequence>MVVCLCSSGLRSGRVAQYLREGEFEAQRVLGGLPAWNELISKMGEASTEEENFEEQSFAAETNSAELKKMATEAKAALEKGEPTIFDMICSGTIPANVVYEDEKCLVFHDVAPQAKVHMLVIPKTSSKKGLSQLCKAQEGVHEEILGHLMVTAAKVARSEGLAEEGYRLVVNDGPLGCQSVYHLHIHILGGQQLSWPPGV</sequence>
<dbReference type="SUPFAM" id="SSF52821">
    <property type="entry name" value="Rhodanese/Cell cycle control phosphatase"/>
    <property type="match status" value="1"/>
</dbReference>
<reference evidence="6" key="1">
    <citation type="submission" date="2021-01" db="EMBL/GenBank/DDBJ databases">
        <authorList>
            <person name="Corre E."/>
            <person name="Pelletier E."/>
            <person name="Niang G."/>
            <person name="Scheremetjew M."/>
            <person name="Finn R."/>
            <person name="Kale V."/>
            <person name="Holt S."/>
            <person name="Cochrane G."/>
            <person name="Meng A."/>
            <person name="Brown T."/>
            <person name="Cohen L."/>
        </authorList>
    </citation>
    <scope>NUCLEOTIDE SEQUENCE</scope>
    <source>
        <strain evidence="6">S3</strain>
    </source>
</reference>
<dbReference type="CDD" id="cd00158">
    <property type="entry name" value="RHOD"/>
    <property type="match status" value="1"/>
</dbReference>
<feature type="short sequence motif" description="Histidine triad motif" evidence="2 3">
    <location>
        <begin position="183"/>
        <end position="187"/>
    </location>
</feature>
<organism evidence="6">
    <name type="scientific">Strombidium inclinatum</name>
    <dbReference type="NCBI Taxonomy" id="197538"/>
    <lineage>
        <taxon>Eukaryota</taxon>
        <taxon>Sar</taxon>
        <taxon>Alveolata</taxon>
        <taxon>Ciliophora</taxon>
        <taxon>Intramacronucleata</taxon>
        <taxon>Spirotrichea</taxon>
        <taxon>Oligotrichia</taxon>
        <taxon>Strombidiidae</taxon>
        <taxon>Strombidium</taxon>
    </lineage>
</organism>
<dbReference type="EMBL" id="HBIH01027479">
    <property type="protein sequence ID" value="CAE0330386.1"/>
    <property type="molecule type" value="Transcribed_RNA"/>
</dbReference>
<evidence type="ECO:0000256" key="3">
    <source>
        <dbReference type="PROSITE-ProRule" id="PRU00464"/>
    </source>
</evidence>
<feature type="active site" description="Tele-AMP-histidine intermediate" evidence="1">
    <location>
        <position position="185"/>
    </location>
</feature>
<dbReference type="AlphaFoldDB" id="A0A7S3N237"/>
<evidence type="ECO:0000259" key="5">
    <source>
        <dbReference type="PROSITE" id="PS51084"/>
    </source>
</evidence>
<evidence type="ECO:0000256" key="1">
    <source>
        <dbReference type="PIRSR" id="PIRSR601310-1"/>
    </source>
</evidence>
<dbReference type="Gene3D" id="3.40.250.10">
    <property type="entry name" value="Rhodanese-like domain"/>
    <property type="match status" value="1"/>
</dbReference>
<dbReference type="Gene3D" id="3.30.428.10">
    <property type="entry name" value="HIT-like"/>
    <property type="match status" value="1"/>
</dbReference>
<dbReference type="GO" id="GO:0003824">
    <property type="term" value="F:catalytic activity"/>
    <property type="evidence" value="ECO:0007669"/>
    <property type="project" value="InterPro"/>
</dbReference>
<dbReference type="InterPro" id="IPR036265">
    <property type="entry name" value="HIT-like_sf"/>
</dbReference>
<name>A0A7S3N237_9SPIT</name>
<feature type="domain" description="HIT" evidence="5">
    <location>
        <begin position="85"/>
        <end position="200"/>
    </location>
</feature>
<dbReference type="InterPro" id="IPR001310">
    <property type="entry name" value="Histidine_triad_HIT"/>
</dbReference>
<evidence type="ECO:0000256" key="2">
    <source>
        <dbReference type="PIRSR" id="PIRSR601310-3"/>
    </source>
</evidence>
<dbReference type="InterPro" id="IPR011146">
    <property type="entry name" value="HIT-like"/>
</dbReference>
<dbReference type="PRINTS" id="PR00332">
    <property type="entry name" value="HISTRIAD"/>
</dbReference>
<evidence type="ECO:0008006" key="7">
    <source>
        <dbReference type="Google" id="ProtNLM"/>
    </source>
</evidence>
<dbReference type="PANTHER" id="PTHR23089">
    <property type="entry name" value="HISTIDINE TRIAD HIT PROTEIN"/>
    <property type="match status" value="1"/>
</dbReference>
<feature type="domain" description="Rhodanese" evidence="4">
    <location>
        <begin position="2"/>
        <end position="45"/>
    </location>
</feature>
<dbReference type="PROSITE" id="PS50206">
    <property type="entry name" value="RHODANESE_3"/>
    <property type="match status" value="1"/>
</dbReference>
<proteinExistence type="predicted"/>
<dbReference type="Pfam" id="PF01230">
    <property type="entry name" value="HIT"/>
    <property type="match status" value="1"/>
</dbReference>